<name>A0A2C9KU30_BIOGL</name>
<dbReference type="Pfam" id="PF19729">
    <property type="entry name" value="LRR_FBXL18"/>
    <property type="match status" value="2"/>
</dbReference>
<proteinExistence type="predicted"/>
<dbReference type="EnsemblMetazoa" id="BGLB023560-RA">
    <property type="protein sequence ID" value="BGLB023560-PA"/>
    <property type="gene ID" value="BGLB023560"/>
</dbReference>
<dbReference type="Proteomes" id="UP000076420">
    <property type="component" value="Unassembled WGS sequence"/>
</dbReference>
<feature type="domain" description="F-box/LRR-repeat protein 18 LRR" evidence="1">
    <location>
        <begin position="72"/>
        <end position="161"/>
    </location>
</feature>
<dbReference type="InterPro" id="IPR032675">
    <property type="entry name" value="LRR_dom_sf"/>
</dbReference>
<sequence>MASTFNTLYLDCLSDEVLLKIFKYITDLKDLFTLRLLSERIAAVAQDMSVAHTVICTRQYWLKTGMLKMYIEPILDKMHTLDLNYCYWINLEELTCLLRCTNLRALHLMQVKIDEASLCKMLSQLPHLTSLSISIRDIEKFNQEVNGCKAVQECLSRIRKLSIHFWNHKKYTEDNFEQLVRFSSGSSFVDYFHSMEELYVYGCANNVRCFPLYYFNPAVENVNSLKNMRVMSLNKSYDDASTILFYSLLRSVCMVGVQLRTLLQPTYDFNLEWKERDYLDTMDDMKTLVHLDISGSQQRIYNGIFNFTSATHLQYLNLSGNNTVDSESLLFLSRCCPQLVSINLHSCPSIFLRHAFGYLGRDFNNDPLVKDLTGFQSLLVQCVKLVHLNISGYHIHLTDLNSPSFSSITALLSLKPNLISLSLSHCCLYTGDNCPSSGLRNPKFNTRCSSCYLPVIGGSGSPKCTYKATPDKFDIQKLIRATPEMEHFELYAAYHQSNFNHPSGLLRHPRNVSQCLAAVIVPYDELRYVGLWNKLKTLRLTGLKGNKLADFFKAIAGGCVSLESLSISSTCSRKSLKLKRLPCFPKLKDLRLEHPYFPVDEDMLSSIAQCPKLERACIISHIENIDSFAIKQLLTNVPRLVNFQLFSHASERKCFNLMAYISEELSQSRPDLSVCICNLRTFDLELMITEYLPDIHIEEMTLLRSRVATSPRE</sequence>
<dbReference type="VEuPathDB" id="VectorBase:BGLB023560"/>
<accession>A0A2C9KU30</accession>
<dbReference type="Gene3D" id="3.80.10.10">
    <property type="entry name" value="Ribonuclease Inhibitor"/>
    <property type="match status" value="3"/>
</dbReference>
<dbReference type="GO" id="GO:0019005">
    <property type="term" value="C:SCF ubiquitin ligase complex"/>
    <property type="evidence" value="ECO:0007669"/>
    <property type="project" value="TreeGrafter"/>
</dbReference>
<protein>
    <recommendedName>
        <fullName evidence="1">F-box/LRR-repeat protein 18 LRR domain-containing protein</fullName>
    </recommendedName>
</protein>
<evidence type="ECO:0000313" key="2">
    <source>
        <dbReference type="EnsemblMetazoa" id="BGLB023560-PA"/>
    </source>
</evidence>
<dbReference type="AlphaFoldDB" id="A0A2C9KU30"/>
<dbReference type="GO" id="GO:0031146">
    <property type="term" value="P:SCF-dependent proteasomal ubiquitin-dependent protein catabolic process"/>
    <property type="evidence" value="ECO:0007669"/>
    <property type="project" value="InterPro"/>
</dbReference>
<organism evidence="2 3">
    <name type="scientific">Biomphalaria glabrata</name>
    <name type="common">Bloodfluke planorb</name>
    <name type="synonym">Freshwater snail</name>
    <dbReference type="NCBI Taxonomy" id="6526"/>
    <lineage>
        <taxon>Eukaryota</taxon>
        <taxon>Metazoa</taxon>
        <taxon>Spiralia</taxon>
        <taxon>Lophotrochozoa</taxon>
        <taxon>Mollusca</taxon>
        <taxon>Gastropoda</taxon>
        <taxon>Heterobranchia</taxon>
        <taxon>Euthyneura</taxon>
        <taxon>Panpulmonata</taxon>
        <taxon>Hygrophila</taxon>
        <taxon>Lymnaeoidea</taxon>
        <taxon>Planorbidae</taxon>
        <taxon>Biomphalaria</taxon>
    </lineage>
</organism>
<gene>
    <name evidence="2" type="primary">106058335</name>
</gene>
<dbReference type="SUPFAM" id="SSF52058">
    <property type="entry name" value="L domain-like"/>
    <property type="match status" value="1"/>
</dbReference>
<dbReference type="OrthoDB" id="9856535at2759"/>
<evidence type="ECO:0000259" key="1">
    <source>
        <dbReference type="Pfam" id="PF19729"/>
    </source>
</evidence>
<evidence type="ECO:0000313" key="3">
    <source>
        <dbReference type="Proteomes" id="UP000076420"/>
    </source>
</evidence>
<dbReference type="InterPro" id="IPR001611">
    <property type="entry name" value="Leu-rich_rpt"/>
</dbReference>
<dbReference type="PROSITE" id="PS51450">
    <property type="entry name" value="LRR"/>
    <property type="match status" value="1"/>
</dbReference>
<dbReference type="VEuPathDB" id="VectorBase:BGLAX_047031"/>
<dbReference type="PANTHER" id="PTHR13318">
    <property type="entry name" value="PARTNER OF PAIRED, ISOFORM B-RELATED"/>
    <property type="match status" value="1"/>
</dbReference>
<dbReference type="SUPFAM" id="SSF52047">
    <property type="entry name" value="RNI-like"/>
    <property type="match status" value="1"/>
</dbReference>
<dbReference type="RefSeq" id="XP_013071197.2">
    <property type="nucleotide sequence ID" value="XM_013215743.2"/>
</dbReference>
<reference evidence="2" key="1">
    <citation type="submission" date="2020-05" db="UniProtKB">
        <authorList>
            <consortium name="EnsemblMetazoa"/>
        </authorList>
    </citation>
    <scope>IDENTIFICATION</scope>
    <source>
        <strain evidence="2">BB02</strain>
    </source>
</reference>
<feature type="domain" description="F-box/LRR-repeat protein 18 LRR" evidence="1">
    <location>
        <begin position="330"/>
        <end position="671"/>
    </location>
</feature>
<dbReference type="KEGG" id="bgt:106058335"/>
<dbReference type="InterPro" id="IPR045627">
    <property type="entry name" value="FBXL18_LRR"/>
</dbReference>